<reference evidence="1" key="2">
    <citation type="submission" date="2013-05" db="EMBL/GenBank/DDBJ databases">
        <authorList>
            <person name="Carter J.-M."/>
            <person name="Baker S.C."/>
            <person name="Pink R."/>
            <person name="Carter D.R.F."/>
            <person name="Collins A."/>
            <person name="Tomlin J."/>
            <person name="Gibbs M."/>
            <person name="Breuker C.J."/>
        </authorList>
    </citation>
    <scope>NUCLEOTIDE SEQUENCE</scope>
    <source>
        <tissue evidence="1">Ovary</tissue>
    </source>
</reference>
<accession>S4P5I5</accession>
<proteinExistence type="predicted"/>
<name>S4P5I5_9NEOP</name>
<evidence type="ECO:0000313" key="1">
    <source>
        <dbReference type="EMBL" id="JAA81825.1"/>
    </source>
</evidence>
<sequence>YHTSFAACRSFAYFFRLSFGIPELFLCGEDCVFSDSSSFVLESFSNPLPDRPKTEFPKSLRLLVNLSASFASVSATASSVSL</sequence>
<feature type="non-terminal residue" evidence="1">
    <location>
        <position position="82"/>
    </location>
</feature>
<organism evidence="1">
    <name type="scientific">Pararge aegeria</name>
    <name type="common">speckled wood butterfly</name>
    <dbReference type="NCBI Taxonomy" id="116150"/>
    <lineage>
        <taxon>Eukaryota</taxon>
        <taxon>Metazoa</taxon>
        <taxon>Ecdysozoa</taxon>
        <taxon>Arthropoda</taxon>
        <taxon>Hexapoda</taxon>
        <taxon>Insecta</taxon>
        <taxon>Pterygota</taxon>
        <taxon>Neoptera</taxon>
        <taxon>Endopterygota</taxon>
        <taxon>Lepidoptera</taxon>
        <taxon>Glossata</taxon>
        <taxon>Ditrysia</taxon>
        <taxon>Papilionoidea</taxon>
        <taxon>Nymphalidae</taxon>
        <taxon>Satyrinae</taxon>
        <taxon>Satyrini</taxon>
        <taxon>Parargina</taxon>
        <taxon>Pararge</taxon>
    </lineage>
</organism>
<reference evidence="1" key="1">
    <citation type="journal article" date="2013" name="BMC Genomics">
        <title>Unscrambling butterfly oogenesis.</title>
        <authorList>
            <person name="Carter J.M."/>
            <person name="Baker S.C."/>
            <person name="Pink R."/>
            <person name="Carter D.R."/>
            <person name="Collins A."/>
            <person name="Tomlin J."/>
            <person name="Gibbs M."/>
            <person name="Breuker C.J."/>
        </authorList>
    </citation>
    <scope>NUCLEOTIDE SEQUENCE</scope>
    <source>
        <tissue evidence="1">Ovary</tissue>
    </source>
</reference>
<dbReference type="EMBL" id="GAIX01010735">
    <property type="protein sequence ID" value="JAA81825.1"/>
    <property type="molecule type" value="Transcribed_RNA"/>
</dbReference>
<protein>
    <submittedName>
        <fullName evidence="1">Uncharacterized protein</fullName>
    </submittedName>
</protein>
<dbReference type="AlphaFoldDB" id="S4P5I5"/>
<feature type="non-terminal residue" evidence="1">
    <location>
        <position position="1"/>
    </location>
</feature>